<protein>
    <submittedName>
        <fullName evidence="1">Uncharacterized protein</fullName>
    </submittedName>
</protein>
<name>A0ABX4LNE3_9BACT</name>
<dbReference type="Proteomes" id="UP000221384">
    <property type="component" value="Unassembled WGS sequence"/>
</dbReference>
<evidence type="ECO:0000313" key="1">
    <source>
        <dbReference type="EMBL" id="PHO09088.1"/>
    </source>
</evidence>
<comment type="caution">
    <text evidence="1">The sequence shown here is derived from an EMBL/GenBank/DDBJ whole genome shotgun (WGS) entry which is preliminary data.</text>
</comment>
<gene>
    <name evidence="1" type="ORF">CPG37_10850</name>
</gene>
<evidence type="ECO:0000313" key="2">
    <source>
        <dbReference type="Proteomes" id="UP000221384"/>
    </source>
</evidence>
<organism evidence="1 2">
    <name type="scientific">Malaciobacter canalis</name>
    <dbReference type="NCBI Taxonomy" id="1912871"/>
    <lineage>
        <taxon>Bacteria</taxon>
        <taxon>Pseudomonadati</taxon>
        <taxon>Campylobacterota</taxon>
        <taxon>Epsilonproteobacteria</taxon>
        <taxon>Campylobacterales</taxon>
        <taxon>Arcobacteraceae</taxon>
        <taxon>Malaciobacter</taxon>
    </lineage>
</organism>
<reference evidence="1 2" key="1">
    <citation type="submission" date="2017-09" db="EMBL/GenBank/DDBJ databases">
        <authorList>
            <person name="Perez-Cataluna A."/>
            <person name="Figueras M.J."/>
            <person name="Salas-Masso N."/>
        </authorList>
    </citation>
    <scope>NUCLEOTIDE SEQUENCE [LARGE SCALE GENOMIC DNA]</scope>
    <source>
        <strain evidence="1 2">F138-33</strain>
    </source>
</reference>
<accession>A0ABX4LNE3</accession>
<dbReference type="EMBL" id="NWVW01000014">
    <property type="protein sequence ID" value="PHO09088.1"/>
    <property type="molecule type" value="Genomic_DNA"/>
</dbReference>
<sequence>MDKSVIPNGFYCYGVRVNSKYNNIPYTEDIDFFDYYDKVICPYWNNIGNGLIKCDYLNQLTLNLEDNDCEKKSLKYFNGDKSKVSESDGYLFWDKVKDCGVNIDMGNDNDDFELISDEKLQKINQIRDRE</sequence>
<proteinExistence type="predicted"/>
<dbReference type="RefSeq" id="WP_099334977.1">
    <property type="nucleotide sequence ID" value="NZ_CP042812.1"/>
</dbReference>
<keyword evidence="2" id="KW-1185">Reference proteome</keyword>